<evidence type="ECO:0000313" key="4">
    <source>
        <dbReference type="EMBL" id="AZG15557.1"/>
    </source>
</evidence>
<dbReference type="SUPFAM" id="SSF51735">
    <property type="entry name" value="NAD(P)-binding Rossmann-fold domains"/>
    <property type="match status" value="1"/>
</dbReference>
<evidence type="ECO:0000313" key="5">
    <source>
        <dbReference type="Proteomes" id="UP000270411"/>
    </source>
</evidence>
<proteinExistence type="predicted"/>
<sequence length="333" mass="35149">MASAPLRILLSAATLDAHRPAIDAALGQGRAWQPVVVPDVDDARAVDADLAFVSRDVTGLSTKHEILPATQRFYTAMLQAPSLRWAHAHSAGADRAIYGQLRARGVTVTTSSGANAGVVAQTALAGLLALARHLPQLIDAQRASRWAPLIGSGLPRDLQGQHATIVGWGPIGQQIGAVLDVLGVGVTVVRQRATPVAGGFETVTFDQFDAVLPRTDWLILACPLTDVTRGLVSRAALQRLPAGARLVNVARGEVVDEAALIDALRVQHLGGAFLDVFAHEPLPATSPLWSLPNVIATPHSAGFSDGNAARVVEIFLDNLRRWADGQPLRNISS</sequence>
<keyword evidence="2" id="KW-0520">NAD</keyword>
<dbReference type="InterPro" id="IPR036291">
    <property type="entry name" value="NAD(P)-bd_dom_sf"/>
</dbReference>
<dbReference type="GO" id="GO:0051287">
    <property type="term" value="F:NAD binding"/>
    <property type="evidence" value="ECO:0007669"/>
    <property type="project" value="InterPro"/>
</dbReference>
<protein>
    <submittedName>
        <fullName evidence="4">D-2-hydroxyacid dehydrogenase</fullName>
    </submittedName>
</protein>
<dbReference type="Pfam" id="PF02826">
    <property type="entry name" value="2-Hacid_dh_C"/>
    <property type="match status" value="1"/>
</dbReference>
<dbReference type="PROSITE" id="PS00671">
    <property type="entry name" value="D_2_HYDROXYACID_DH_3"/>
    <property type="match status" value="1"/>
</dbReference>
<dbReference type="AlphaFoldDB" id="A0A3G8H4W5"/>
<dbReference type="KEGG" id="cpau:EHF44_18950"/>
<dbReference type="OrthoDB" id="9805416at2"/>
<dbReference type="RefSeq" id="WP_124685291.1">
    <property type="nucleotide sequence ID" value="NZ_CP033970.1"/>
</dbReference>
<dbReference type="SUPFAM" id="SSF52283">
    <property type="entry name" value="Formate/glycerate dehydrogenase catalytic domain-like"/>
    <property type="match status" value="1"/>
</dbReference>
<evidence type="ECO:0000256" key="1">
    <source>
        <dbReference type="ARBA" id="ARBA00023002"/>
    </source>
</evidence>
<dbReference type="Proteomes" id="UP000270411">
    <property type="component" value="Chromosome 2"/>
</dbReference>
<dbReference type="InterPro" id="IPR029753">
    <property type="entry name" value="D-isomer_DH_CS"/>
</dbReference>
<keyword evidence="1" id="KW-0560">Oxidoreductase</keyword>
<dbReference type="PANTHER" id="PTHR43333:SF1">
    <property type="entry name" value="D-ISOMER SPECIFIC 2-HYDROXYACID DEHYDROGENASE NAD-BINDING DOMAIN-CONTAINING PROTEIN"/>
    <property type="match status" value="1"/>
</dbReference>
<reference evidence="5" key="1">
    <citation type="submission" date="2018-11" db="EMBL/GenBank/DDBJ databases">
        <title>FDA dAtabase for Regulatory Grade micrObial Sequences (FDA-ARGOS): Supporting development and validation of Infectious Disease Dx tests.</title>
        <authorList>
            <person name="Goldberg B."/>
            <person name="Campos J."/>
            <person name="Tallon L."/>
            <person name="Sadzewicz L."/>
            <person name="Zhao X."/>
            <person name="Vavikolanu K."/>
            <person name="Mehta A."/>
            <person name="Aluvathingal J."/>
            <person name="Nadendla S."/>
            <person name="Geyer C."/>
            <person name="Nandy P."/>
            <person name="Yan Y."/>
            <person name="Sichtig H."/>
        </authorList>
    </citation>
    <scope>NUCLEOTIDE SEQUENCE [LARGE SCALE GENOMIC DNA]</scope>
    <source>
        <strain evidence="5">FDAARGOS_614</strain>
    </source>
</reference>
<dbReference type="InterPro" id="IPR006140">
    <property type="entry name" value="D-isomer_DH_NAD-bd"/>
</dbReference>
<gene>
    <name evidence="4" type="ORF">EHF44_18950</name>
</gene>
<feature type="domain" description="D-isomer specific 2-hydroxyacid dehydrogenase NAD-binding" evidence="3">
    <location>
        <begin position="125"/>
        <end position="301"/>
    </location>
</feature>
<dbReference type="PANTHER" id="PTHR43333">
    <property type="entry name" value="2-HACID_DH_C DOMAIN-CONTAINING PROTEIN"/>
    <property type="match status" value="1"/>
</dbReference>
<accession>A0A3G8H4W5</accession>
<name>A0A3G8H4W5_9BURK</name>
<dbReference type="GO" id="GO:0016616">
    <property type="term" value="F:oxidoreductase activity, acting on the CH-OH group of donors, NAD or NADP as acceptor"/>
    <property type="evidence" value="ECO:0007669"/>
    <property type="project" value="UniProtKB-ARBA"/>
</dbReference>
<evidence type="ECO:0000259" key="3">
    <source>
        <dbReference type="Pfam" id="PF02826"/>
    </source>
</evidence>
<dbReference type="EMBL" id="CP033970">
    <property type="protein sequence ID" value="AZG15557.1"/>
    <property type="molecule type" value="Genomic_DNA"/>
</dbReference>
<dbReference type="Gene3D" id="3.40.50.720">
    <property type="entry name" value="NAD(P)-binding Rossmann-like Domain"/>
    <property type="match status" value="2"/>
</dbReference>
<dbReference type="CDD" id="cd05300">
    <property type="entry name" value="2-Hacid_dh_1"/>
    <property type="match status" value="1"/>
</dbReference>
<organism evidence="4 5">
    <name type="scientific">Cupriavidus pauculus</name>
    <dbReference type="NCBI Taxonomy" id="82633"/>
    <lineage>
        <taxon>Bacteria</taxon>
        <taxon>Pseudomonadati</taxon>
        <taxon>Pseudomonadota</taxon>
        <taxon>Betaproteobacteria</taxon>
        <taxon>Burkholderiales</taxon>
        <taxon>Burkholderiaceae</taxon>
        <taxon>Cupriavidus</taxon>
    </lineage>
</organism>
<evidence type="ECO:0000256" key="2">
    <source>
        <dbReference type="ARBA" id="ARBA00023027"/>
    </source>
</evidence>